<keyword evidence="5" id="KW-0472">Membrane</keyword>
<proteinExistence type="inferred from homology"/>
<organism evidence="8 9">
    <name type="scientific">Furculomyces boomerangus</name>
    <dbReference type="NCBI Taxonomy" id="61424"/>
    <lineage>
        <taxon>Eukaryota</taxon>
        <taxon>Fungi</taxon>
        <taxon>Fungi incertae sedis</taxon>
        <taxon>Zoopagomycota</taxon>
        <taxon>Kickxellomycotina</taxon>
        <taxon>Harpellomycetes</taxon>
        <taxon>Harpellales</taxon>
        <taxon>Harpellaceae</taxon>
        <taxon>Furculomyces</taxon>
    </lineage>
</organism>
<comment type="similarity">
    <text evidence="1 6">Belongs to the ATG17 family.</text>
</comment>
<dbReference type="Proteomes" id="UP000245699">
    <property type="component" value="Unassembled WGS sequence"/>
</dbReference>
<evidence type="ECO:0000256" key="6">
    <source>
        <dbReference type="RuleBase" id="RU368080"/>
    </source>
</evidence>
<evidence type="ECO:0000256" key="1">
    <source>
        <dbReference type="ARBA" id="ARBA00006259"/>
    </source>
</evidence>
<dbReference type="GO" id="GO:0060090">
    <property type="term" value="F:molecular adaptor activity"/>
    <property type="evidence" value="ECO:0007669"/>
    <property type="project" value="TreeGrafter"/>
</dbReference>
<reference evidence="8 9" key="1">
    <citation type="journal article" date="2018" name="MBio">
        <title>Comparative Genomics Reveals the Core Gene Toolbox for the Fungus-Insect Symbiosis.</title>
        <authorList>
            <person name="Wang Y."/>
            <person name="Stata M."/>
            <person name="Wang W."/>
            <person name="Stajich J.E."/>
            <person name="White M.M."/>
            <person name="Moncalvo J.M."/>
        </authorList>
    </citation>
    <scope>NUCLEOTIDE SEQUENCE [LARGE SCALE GENOMIC DNA]</scope>
    <source>
        <strain evidence="8 9">AUS-77-4</strain>
    </source>
</reference>
<evidence type="ECO:0000256" key="2">
    <source>
        <dbReference type="ARBA" id="ARBA00013806"/>
    </source>
</evidence>
<dbReference type="GO" id="GO:0000045">
    <property type="term" value="P:autophagosome assembly"/>
    <property type="evidence" value="ECO:0007669"/>
    <property type="project" value="TreeGrafter"/>
</dbReference>
<dbReference type="EMBL" id="MBFT01000090">
    <property type="protein sequence ID" value="PVU98080.1"/>
    <property type="molecule type" value="Genomic_DNA"/>
</dbReference>
<dbReference type="PANTHER" id="PTHR28005">
    <property type="entry name" value="AUTOPHAGY-RELATED PROTEIN 17"/>
    <property type="match status" value="1"/>
</dbReference>
<keyword evidence="4 6" id="KW-0072">Autophagy</keyword>
<dbReference type="OrthoDB" id="1937984at2759"/>
<name>A0A2T9Z0G3_9FUNG</name>
<comment type="function">
    <text evidence="6">Autophagy-specific protein that functions in response to autophagy-inducing signals as a scaffold to recruit other ATG proteins to organize preautophagosomal structure (PAS) formation. Modulates the timing and magnitude of the autophagy response, such as the size of the sequestering vesicles. Plays particularly a role in pexophagy and nucleophagy.</text>
</comment>
<evidence type="ECO:0000259" key="7">
    <source>
        <dbReference type="Pfam" id="PF04108"/>
    </source>
</evidence>
<comment type="caution">
    <text evidence="8">The sequence shown here is derived from an EMBL/GenBank/DDBJ whole genome shotgun (WGS) entry which is preliminary data.</text>
</comment>
<dbReference type="GO" id="GO:0000422">
    <property type="term" value="P:autophagy of mitochondrion"/>
    <property type="evidence" value="ECO:0007669"/>
    <property type="project" value="TreeGrafter"/>
</dbReference>
<evidence type="ECO:0000256" key="3">
    <source>
        <dbReference type="ARBA" id="ARBA00022490"/>
    </source>
</evidence>
<dbReference type="GO" id="GO:1990316">
    <property type="term" value="C:Atg1/ULK1 kinase complex"/>
    <property type="evidence" value="ECO:0007669"/>
    <property type="project" value="TreeGrafter"/>
</dbReference>
<dbReference type="AlphaFoldDB" id="A0A2T9Z0G3"/>
<keyword evidence="9" id="KW-1185">Reference proteome</keyword>
<evidence type="ECO:0000313" key="8">
    <source>
        <dbReference type="EMBL" id="PVU98080.1"/>
    </source>
</evidence>
<evidence type="ECO:0000256" key="5">
    <source>
        <dbReference type="ARBA" id="ARBA00023136"/>
    </source>
</evidence>
<comment type="subcellular location">
    <subcellularLocation>
        <location evidence="6">Cytoplasm</location>
    </subcellularLocation>
    <subcellularLocation>
        <location evidence="6">Preautophagosomal structure membrane</location>
        <topology evidence="6">Peripheral membrane protein</topology>
    </subcellularLocation>
</comment>
<feature type="domain" description="Autophagy protein ATG17-like" evidence="7">
    <location>
        <begin position="44"/>
        <end position="397"/>
    </location>
</feature>
<dbReference type="InterPro" id="IPR007240">
    <property type="entry name" value="Atg17"/>
</dbReference>
<evidence type="ECO:0000256" key="4">
    <source>
        <dbReference type="ARBA" id="ARBA00023006"/>
    </source>
</evidence>
<evidence type="ECO:0000313" key="9">
    <source>
        <dbReference type="Proteomes" id="UP000245699"/>
    </source>
</evidence>
<dbReference type="GO" id="GO:0030295">
    <property type="term" value="F:protein kinase activator activity"/>
    <property type="evidence" value="ECO:0007669"/>
    <property type="project" value="TreeGrafter"/>
</dbReference>
<sequence length="441" mass="51468">MLKKLYSLREPTRNGLELASRMFKQLETICSKLIEDRNSVIKIHPELSFLVTDNPTQIQTAYKAYESAQKLFNHQTELIQGAFEEKNTVFYEMETVLGLLKNKSIDKCFLEKKKEYKTPLVSKSILLNQDSINEKSLYDYVDESSFTSLMNSIQDVVNNLQDQRNKMHHTMDKILKVPEKLKNYESGSILIRARDINTLNEKISLNLDLFEQFKEDYESLVSHDNQLKQVISQVERNIMTLSEQDYIVLSHDTQEIGLVVGEMQDYVKSLRLIADETFVKSQQYSSFLDEYKNQAIMIHEVFSIIHDSISELVLIYDNCNILINQFIKLSNELWNLIAWYQEYYVAYDELILEMNQRNIFRNHQQDWFNKVSTELEKSIKDEIERRNMFIQNLGQYLPSDLCPGIKNLPATYSIQQTSIDEFVVPSDESVALATSSLANNS</sequence>
<protein>
    <recommendedName>
        <fullName evidence="2 6">Autophagy-related protein 17</fullName>
    </recommendedName>
</protein>
<accession>A0A2T9Z0G3</accession>
<dbReference type="PANTHER" id="PTHR28005:SF1">
    <property type="entry name" value="AUTOPHAGY-RELATED PROTEIN 17"/>
    <property type="match status" value="1"/>
</dbReference>
<dbReference type="GO" id="GO:0034727">
    <property type="term" value="P:piecemeal microautophagy of the nucleus"/>
    <property type="evidence" value="ECO:0007669"/>
    <property type="project" value="TreeGrafter"/>
</dbReference>
<dbReference type="InterPro" id="IPR045326">
    <property type="entry name" value="ATG17-like_dom"/>
</dbReference>
<gene>
    <name evidence="8" type="ORF">BB559_001778</name>
</gene>
<dbReference type="Pfam" id="PF04108">
    <property type="entry name" value="ATG17_like"/>
    <property type="match status" value="1"/>
</dbReference>
<dbReference type="STRING" id="61424.A0A2T9Z0G3"/>
<keyword evidence="3 6" id="KW-0963">Cytoplasm</keyword>
<dbReference type="GO" id="GO:0034045">
    <property type="term" value="C:phagophore assembly site membrane"/>
    <property type="evidence" value="ECO:0007669"/>
    <property type="project" value="UniProtKB-SubCell"/>
</dbReference>